<evidence type="ECO:0000313" key="3">
    <source>
        <dbReference type="Proteomes" id="UP001271789"/>
    </source>
</evidence>
<protein>
    <submittedName>
        <fullName evidence="2">Uncharacterized protein</fullName>
    </submittedName>
</protein>
<keyword evidence="1" id="KW-1133">Transmembrane helix</keyword>
<keyword evidence="3" id="KW-1185">Reference proteome</keyword>
<organism evidence="2 3">
    <name type="scientific">Methanolapillus africanus</name>
    <dbReference type="NCBI Taxonomy" id="3028297"/>
    <lineage>
        <taxon>Archaea</taxon>
        <taxon>Methanobacteriati</taxon>
        <taxon>Methanobacteriota</taxon>
        <taxon>Stenosarchaea group</taxon>
        <taxon>Methanomicrobia</taxon>
        <taxon>Methanosarcinales</taxon>
        <taxon>Methanosarcinaceae</taxon>
        <taxon>Methanolapillus</taxon>
    </lineage>
</organism>
<proteinExistence type="predicted"/>
<keyword evidence="1" id="KW-0472">Membrane</keyword>
<evidence type="ECO:0000313" key="2">
    <source>
        <dbReference type="EMBL" id="MDV0446505.1"/>
    </source>
</evidence>
<accession>A0AAE4MH42</accession>
<dbReference type="RefSeq" id="WP_338098900.1">
    <property type="nucleotide sequence ID" value="NZ_JAWDKD010000007.1"/>
</dbReference>
<dbReference type="AlphaFoldDB" id="A0AAE4MH42"/>
<dbReference type="Proteomes" id="UP001271789">
    <property type="component" value="Unassembled WGS sequence"/>
</dbReference>
<reference evidence="2" key="1">
    <citation type="submission" date="2023-06" db="EMBL/GenBank/DDBJ databases">
        <title>Genome sequence of Methanosarcinaceae archaeon Ag5.</title>
        <authorList>
            <person name="Protasov E."/>
            <person name="Platt K."/>
            <person name="Poehlein A."/>
            <person name="Daniel R."/>
            <person name="Brune A."/>
        </authorList>
    </citation>
    <scope>NUCLEOTIDE SEQUENCE</scope>
    <source>
        <strain evidence="2">Ag5</strain>
    </source>
</reference>
<comment type="caution">
    <text evidence="2">The sequence shown here is derived from an EMBL/GenBank/DDBJ whole genome shotgun (WGS) entry which is preliminary data.</text>
</comment>
<dbReference type="EMBL" id="JAWDKD010000007">
    <property type="protein sequence ID" value="MDV0446505.1"/>
    <property type="molecule type" value="Genomic_DNA"/>
</dbReference>
<sequence length="330" mass="36787">MKIILKTFCFLMIAVVLMSMALGDGNKNDIRNDTDSFTQEEIQERIDAVPPTNPELLDQLRQQNGILAVYGEIPQKKQGIESYEWWLNISSIVDSISEDDALRKYMSDNSNFIMGYGAIADGYVSILIHEEFRNDVTQKDLENMKNIVDQYAAQEGVENVPIVISIGTPIIFTVAESPRFYPETDRSAFKHLTNSDRVLKTSGEVPRKSEGADAQSWNEALEKIVSDLQSDPEFEKYLSQNGGPIGMFFVDYDYISVILSDDSELTNKQLDAIIQAVTAAGEQNGIQNIPVAVSGKAENIKRESVPGFEFLTAIGVFAALCLFISSRKKQ</sequence>
<name>A0AAE4MH42_9EURY</name>
<keyword evidence="1" id="KW-0812">Transmembrane</keyword>
<gene>
    <name evidence="2" type="ORF">MsAg5_03450</name>
</gene>
<feature type="transmembrane region" description="Helical" evidence="1">
    <location>
        <begin position="307"/>
        <end position="325"/>
    </location>
</feature>
<evidence type="ECO:0000256" key="1">
    <source>
        <dbReference type="SAM" id="Phobius"/>
    </source>
</evidence>